<feature type="region of interest" description="Disordered" evidence="1">
    <location>
        <begin position="1"/>
        <end position="32"/>
    </location>
</feature>
<evidence type="ECO:0000256" key="1">
    <source>
        <dbReference type="SAM" id="MobiDB-lite"/>
    </source>
</evidence>
<dbReference type="EMBL" id="BAAAZG010000025">
    <property type="protein sequence ID" value="GAA4078678.1"/>
    <property type="molecule type" value="Genomic_DNA"/>
</dbReference>
<comment type="caution">
    <text evidence="2">The sequence shown here is derived from an EMBL/GenBank/DDBJ whole genome shotgun (WGS) entry which is preliminary data.</text>
</comment>
<evidence type="ECO:0000313" key="3">
    <source>
        <dbReference type="Proteomes" id="UP001500683"/>
    </source>
</evidence>
<evidence type="ECO:0000313" key="2">
    <source>
        <dbReference type="EMBL" id="GAA4078678.1"/>
    </source>
</evidence>
<name>A0ABP7W3D4_9ACTN</name>
<accession>A0ABP7W3D4</accession>
<gene>
    <name evidence="2" type="ORF">GCM10022214_41050</name>
</gene>
<reference evidence="3" key="1">
    <citation type="journal article" date="2019" name="Int. J. Syst. Evol. Microbiol.">
        <title>The Global Catalogue of Microorganisms (GCM) 10K type strain sequencing project: providing services to taxonomists for standard genome sequencing and annotation.</title>
        <authorList>
            <consortium name="The Broad Institute Genomics Platform"/>
            <consortium name="The Broad Institute Genome Sequencing Center for Infectious Disease"/>
            <person name="Wu L."/>
            <person name="Ma J."/>
        </authorList>
    </citation>
    <scope>NUCLEOTIDE SEQUENCE [LARGE SCALE GENOMIC DNA]</scope>
    <source>
        <strain evidence="3">JCM 16702</strain>
    </source>
</reference>
<organism evidence="2 3">
    <name type="scientific">Actinomadura miaoliensis</name>
    <dbReference type="NCBI Taxonomy" id="430685"/>
    <lineage>
        <taxon>Bacteria</taxon>
        <taxon>Bacillati</taxon>
        <taxon>Actinomycetota</taxon>
        <taxon>Actinomycetes</taxon>
        <taxon>Streptosporangiales</taxon>
        <taxon>Thermomonosporaceae</taxon>
        <taxon>Actinomadura</taxon>
    </lineage>
</organism>
<proteinExistence type="predicted"/>
<dbReference type="Proteomes" id="UP001500683">
    <property type="component" value="Unassembled WGS sequence"/>
</dbReference>
<sequence>MTSPPGKTAGDTVGPGFTHTWTATASARPPEATCRVGRGWGREVTGAPGKWAGALAGRVCIARGTAVSGGPPEAMCGVGGGWGRGVTGAPGECVGAPVGVARRSAGGVARTLRVPFWGSAH</sequence>
<protein>
    <submittedName>
        <fullName evidence="2">Uncharacterized protein</fullName>
    </submittedName>
</protein>
<keyword evidence="3" id="KW-1185">Reference proteome</keyword>